<feature type="domain" description="Deoxyribonuclease NucA/NucB" evidence="3">
    <location>
        <begin position="278"/>
        <end position="357"/>
    </location>
</feature>
<evidence type="ECO:0000256" key="1">
    <source>
        <dbReference type="SAM" id="MobiDB-lite"/>
    </source>
</evidence>
<dbReference type="InterPro" id="IPR029476">
    <property type="entry name" value="DNase_NucA_NucB"/>
</dbReference>
<feature type="region of interest" description="Disordered" evidence="1">
    <location>
        <begin position="36"/>
        <end position="60"/>
    </location>
</feature>
<organism evidence="4 5">
    <name type="scientific">Streptomyces vulcanius</name>
    <dbReference type="NCBI Taxonomy" id="1441876"/>
    <lineage>
        <taxon>Bacteria</taxon>
        <taxon>Bacillati</taxon>
        <taxon>Actinomycetota</taxon>
        <taxon>Actinomycetes</taxon>
        <taxon>Kitasatosporales</taxon>
        <taxon>Streptomycetaceae</taxon>
        <taxon>Streptomyces</taxon>
    </lineage>
</organism>
<feature type="chain" id="PRO_5046791916" evidence="2">
    <location>
        <begin position="36"/>
        <end position="359"/>
    </location>
</feature>
<dbReference type="EMBL" id="JBHSFK010000040">
    <property type="protein sequence ID" value="MFC4506098.1"/>
    <property type="molecule type" value="Genomic_DNA"/>
</dbReference>
<sequence length="359" mass="38244">MRQHRGYNLKLINLFATGAAGLGLLVTAAAPSAMASQPGDSRLRVTVTSPTTGSPTAQARAAASPAAAATCTINRITINRFSECEWVTVHVDVIQIVNGRPVIKGTADFNVKHQMTLKTNSANWSEKFTISKARTTGQGKGVHVNAAAKSGGGTKATVSFPQGHTLDSAAGGSVGYKTTIAPKKILAKAKTTYTYTFTKAGYSPGKVSYASAVYRCDNYYGSTRTNRSGCAIPEVPTGVSMVGLARIDEGIRNLRARGGHYGDPNGGKPLHWMINKTKETQHRTAVCPRTAPADMQAAGRTSCDEYPFASTYEGGTTLAAGQREITWVKVQENKSQGGRITAWRGQMHVMDHDPFYVIA</sequence>
<reference evidence="5" key="1">
    <citation type="journal article" date="2019" name="Int. J. Syst. Evol. Microbiol.">
        <title>The Global Catalogue of Microorganisms (GCM) 10K type strain sequencing project: providing services to taxonomists for standard genome sequencing and annotation.</title>
        <authorList>
            <consortium name="The Broad Institute Genomics Platform"/>
            <consortium name="The Broad Institute Genome Sequencing Center for Infectious Disease"/>
            <person name="Wu L."/>
            <person name="Ma J."/>
        </authorList>
    </citation>
    <scope>NUCLEOTIDE SEQUENCE [LARGE SCALE GENOMIC DNA]</scope>
    <source>
        <strain evidence="5">CGMCC 4.7177</strain>
    </source>
</reference>
<dbReference type="RefSeq" id="WP_381183745.1">
    <property type="nucleotide sequence ID" value="NZ_JBHSFK010000040.1"/>
</dbReference>
<feature type="signal peptide" evidence="2">
    <location>
        <begin position="1"/>
        <end position="35"/>
    </location>
</feature>
<keyword evidence="2" id="KW-0732">Signal</keyword>
<keyword evidence="5" id="KW-1185">Reference proteome</keyword>
<dbReference type="Pfam" id="PF14040">
    <property type="entry name" value="DNase_NucA_NucB"/>
    <property type="match status" value="1"/>
</dbReference>
<gene>
    <name evidence="4" type="ORF">ACFPIH_42780</name>
</gene>
<feature type="compositionally biased region" description="Low complexity" evidence="1">
    <location>
        <begin position="45"/>
        <end position="60"/>
    </location>
</feature>
<evidence type="ECO:0000313" key="4">
    <source>
        <dbReference type="EMBL" id="MFC4506098.1"/>
    </source>
</evidence>
<protein>
    <submittedName>
        <fullName evidence="4">NucA/NucB deoxyribonuclease domain-containing protein</fullName>
    </submittedName>
</protein>
<accession>A0ABV9B6L3</accession>
<dbReference type="Proteomes" id="UP001595839">
    <property type="component" value="Unassembled WGS sequence"/>
</dbReference>
<proteinExistence type="predicted"/>
<evidence type="ECO:0000313" key="5">
    <source>
        <dbReference type="Proteomes" id="UP001595839"/>
    </source>
</evidence>
<evidence type="ECO:0000259" key="3">
    <source>
        <dbReference type="Pfam" id="PF14040"/>
    </source>
</evidence>
<comment type="caution">
    <text evidence="4">The sequence shown here is derived from an EMBL/GenBank/DDBJ whole genome shotgun (WGS) entry which is preliminary data.</text>
</comment>
<evidence type="ECO:0000256" key="2">
    <source>
        <dbReference type="SAM" id="SignalP"/>
    </source>
</evidence>
<name>A0ABV9B6L3_9ACTN</name>